<dbReference type="GO" id="GO:0019698">
    <property type="term" value="P:D-galacturonate catabolic process"/>
    <property type="evidence" value="ECO:0007669"/>
    <property type="project" value="TreeGrafter"/>
</dbReference>
<dbReference type="GO" id="GO:0016829">
    <property type="term" value="F:lyase activity"/>
    <property type="evidence" value="ECO:0007669"/>
    <property type="project" value="UniProtKB-KW"/>
</dbReference>
<keyword evidence="1" id="KW-0456">Lyase</keyword>
<dbReference type="Pfam" id="PF08666">
    <property type="entry name" value="SAF"/>
    <property type="match status" value="1"/>
</dbReference>
<dbReference type="PANTHER" id="PTHR30536:SF5">
    <property type="entry name" value="ALTRONATE DEHYDRATASE"/>
    <property type="match status" value="1"/>
</dbReference>
<evidence type="ECO:0000313" key="3">
    <source>
        <dbReference type="EMBL" id="KIX14306.1"/>
    </source>
</evidence>
<dbReference type="InterPro" id="IPR052172">
    <property type="entry name" value="UxaA_altronate/galactarate_dh"/>
</dbReference>
<reference evidence="3 4" key="1">
    <citation type="submission" date="2013-11" db="EMBL/GenBank/DDBJ databases">
        <title>Metagenomic analysis of a methanogenic consortium involved in long chain n-alkane degradation.</title>
        <authorList>
            <person name="Davidova I.A."/>
            <person name="Callaghan A.V."/>
            <person name="Wawrik B."/>
            <person name="Pruitt S."/>
            <person name="Marks C."/>
            <person name="Duncan K.E."/>
            <person name="Suflita J.M."/>
        </authorList>
    </citation>
    <scope>NUCLEOTIDE SEQUENCE [LARGE SCALE GENOMIC DNA]</scope>
    <source>
        <strain evidence="3 4">SPR</strain>
    </source>
</reference>
<dbReference type="EMBL" id="AZAC01000011">
    <property type="protein sequence ID" value="KIX14306.1"/>
    <property type="molecule type" value="Genomic_DNA"/>
</dbReference>
<protein>
    <submittedName>
        <fullName evidence="3">D-galactarate dehydratase</fullName>
    </submittedName>
</protein>
<gene>
    <name evidence="3" type="ORF">X474_10300</name>
</gene>
<dbReference type="CDD" id="cd11613">
    <property type="entry name" value="SAF_AH_GD"/>
    <property type="match status" value="1"/>
</dbReference>
<dbReference type="InterPro" id="IPR044144">
    <property type="entry name" value="SAF_UxaA/GarD"/>
</dbReference>
<dbReference type="Gene3D" id="2.30.130.110">
    <property type="match status" value="1"/>
</dbReference>
<name>A0A0D2JF39_9BACT</name>
<dbReference type="InterPro" id="IPR013974">
    <property type="entry name" value="SAF"/>
</dbReference>
<evidence type="ECO:0000259" key="2">
    <source>
        <dbReference type="SMART" id="SM00858"/>
    </source>
</evidence>
<dbReference type="Proteomes" id="UP000032233">
    <property type="component" value="Unassembled WGS sequence"/>
</dbReference>
<dbReference type="AlphaFoldDB" id="A0A0D2JF39"/>
<dbReference type="SMART" id="SM00858">
    <property type="entry name" value="SAF"/>
    <property type="match status" value="1"/>
</dbReference>
<dbReference type="InParanoid" id="A0A0D2JF39"/>
<dbReference type="STRING" id="1429043.X474_10300"/>
<comment type="caution">
    <text evidence="3">The sequence shown here is derived from an EMBL/GenBank/DDBJ whole genome shotgun (WGS) entry which is preliminary data.</text>
</comment>
<dbReference type="PANTHER" id="PTHR30536">
    <property type="entry name" value="ALTRONATE/GALACTARATE DEHYDRATASE"/>
    <property type="match status" value="1"/>
</dbReference>
<organism evidence="3 4">
    <name type="scientific">Dethiosulfatarculus sandiegensis</name>
    <dbReference type="NCBI Taxonomy" id="1429043"/>
    <lineage>
        <taxon>Bacteria</taxon>
        <taxon>Pseudomonadati</taxon>
        <taxon>Thermodesulfobacteriota</taxon>
        <taxon>Desulfarculia</taxon>
        <taxon>Desulfarculales</taxon>
        <taxon>Desulfarculaceae</taxon>
        <taxon>Dethiosulfatarculus</taxon>
    </lineage>
</organism>
<keyword evidence="4" id="KW-1185">Reference proteome</keyword>
<sequence length="100" mass="11114">MEIDAIKIKQEDNVATALRALNKQDTAKYRDGEGFSETLILEDIPYGHKFATRDIASGEDIVKYGEVIGRATRDIKTGSHTHVQNLESLRARGDLGKARD</sequence>
<evidence type="ECO:0000256" key="1">
    <source>
        <dbReference type="ARBA" id="ARBA00023239"/>
    </source>
</evidence>
<accession>A0A0D2JF39</accession>
<feature type="domain" description="SAF" evidence="2">
    <location>
        <begin position="12"/>
        <end position="87"/>
    </location>
</feature>
<proteinExistence type="predicted"/>
<evidence type="ECO:0000313" key="4">
    <source>
        <dbReference type="Proteomes" id="UP000032233"/>
    </source>
</evidence>